<evidence type="ECO:0000313" key="2">
    <source>
        <dbReference type="Proteomes" id="UP000477402"/>
    </source>
</evidence>
<dbReference type="Proteomes" id="UP000477402">
    <property type="component" value="Unassembled WGS sequence"/>
</dbReference>
<comment type="caution">
    <text evidence="1">The sequence shown here is derived from an EMBL/GenBank/DDBJ whole genome shotgun (WGS) entry which is preliminary data.</text>
</comment>
<evidence type="ECO:0000313" key="1">
    <source>
        <dbReference type="EMBL" id="NEX54986.1"/>
    </source>
</evidence>
<sequence length="90" mass="10553">MSLENVIICYLIFRSGFEKVYIINFEDCPIIPELEATSLQKCSNWYVSPGKEWICHSDLALSEFEWEVLQLLDVAICETVHFEVDYLPFQ</sequence>
<dbReference type="EMBL" id="WWDJ01000022">
    <property type="protein sequence ID" value="NEX54986.1"/>
    <property type="molecule type" value="Genomic_DNA"/>
</dbReference>
<dbReference type="InterPro" id="IPR024979">
    <property type="entry name" value="DUF3884"/>
</dbReference>
<proteinExistence type="predicted"/>
<dbReference type="Pfam" id="PF13024">
    <property type="entry name" value="DUF3884"/>
    <property type="match status" value="1"/>
</dbReference>
<dbReference type="RefSeq" id="WP_163646250.1">
    <property type="nucleotide sequence ID" value="NZ_WWDH01000007.1"/>
</dbReference>
<organism evidence="1 2">
    <name type="scientific">Lactococcus lactis</name>
    <dbReference type="NCBI Taxonomy" id="1358"/>
    <lineage>
        <taxon>Bacteria</taxon>
        <taxon>Bacillati</taxon>
        <taxon>Bacillota</taxon>
        <taxon>Bacilli</taxon>
        <taxon>Lactobacillales</taxon>
        <taxon>Streptococcaceae</taxon>
        <taxon>Lactococcus</taxon>
    </lineage>
</organism>
<protein>
    <submittedName>
        <fullName evidence="1">DUF3884 family protein</fullName>
    </submittedName>
</protein>
<accession>A0A6B3S0T8</accession>
<dbReference type="AlphaFoldDB" id="A0A6B3S0T8"/>
<name>A0A6B3S0T8_9LACT</name>
<reference evidence="1 2" key="1">
    <citation type="submission" date="2019-12" db="EMBL/GenBank/DDBJ databases">
        <title>Draft Genome Sequences of L. lactis strains MS22333, MS22334, MS22336, and MS22337, Isolated from Spontaneous Fermented Camel Milk in Ethiopia.</title>
        <authorList>
            <person name="Bragason E."/>
            <person name="Hansen E.B."/>
            <person name="Guya M.E."/>
            <person name="Berhe T."/>
        </authorList>
    </citation>
    <scope>NUCLEOTIDE SEQUENCE [LARGE SCALE GENOMIC DNA]</scope>
    <source>
        <strain evidence="1 2">MS22336</strain>
    </source>
</reference>
<gene>
    <name evidence="1" type="ORF">GTP08_04600</name>
</gene>